<dbReference type="Proteomes" id="UP000324233">
    <property type="component" value="Chromosome"/>
</dbReference>
<feature type="signal peptide" evidence="1">
    <location>
        <begin position="1"/>
        <end position="20"/>
    </location>
</feature>
<sequence precursor="true">MVASRTIPVLAILACLPAAAPPGPARAEGPAGLLRELRDRDSAFDGRAIEVEERWVERISPRMQDAARRFHARLAHRVQSTPIAETFPEDYDQPHRLRQRLVVREPAVTIERLDDLEPMKHPAYSSLPNRGCRWSSAGGIERVWSPETKTLHIDGPSSDAGSLRWEAHRIRWGCGHGFARWITSIDSEAEEYGMRTVKGRMRLLGHDDSRVTLVLDRDLIVRHAVVTIPVRNGPGSDRYLVDSRGTVRPEGAPPVAESARFRRIVTPASGRGDVLEDREIRFVSASARLSDAEYDRLTRIDPSSATTVVRAPE</sequence>
<accession>A0A5B9WB12</accession>
<dbReference type="RefSeq" id="WP_148597236.1">
    <property type="nucleotide sequence ID" value="NZ_CP042997.1"/>
</dbReference>
<dbReference type="AlphaFoldDB" id="A0A5B9WB12"/>
<reference evidence="2 3" key="1">
    <citation type="submission" date="2019-08" db="EMBL/GenBank/DDBJ databases">
        <title>Deep-cultivation of Planctomycetes and their phenomic and genomic characterization uncovers novel biology.</title>
        <authorList>
            <person name="Wiegand S."/>
            <person name="Jogler M."/>
            <person name="Boedeker C."/>
            <person name="Pinto D."/>
            <person name="Vollmers J."/>
            <person name="Rivas-Marin E."/>
            <person name="Kohn T."/>
            <person name="Peeters S.H."/>
            <person name="Heuer A."/>
            <person name="Rast P."/>
            <person name="Oberbeckmann S."/>
            <person name="Bunk B."/>
            <person name="Jeske O."/>
            <person name="Meyerdierks A."/>
            <person name="Storesund J.E."/>
            <person name="Kallscheuer N."/>
            <person name="Luecker S."/>
            <person name="Lage O.M."/>
            <person name="Pohl T."/>
            <person name="Merkel B.J."/>
            <person name="Hornburger P."/>
            <person name="Mueller R.-W."/>
            <person name="Bruemmer F."/>
            <person name="Labrenz M."/>
            <person name="Spormann A.M."/>
            <person name="Op den Camp H."/>
            <person name="Overmann J."/>
            <person name="Amann R."/>
            <person name="Jetten M.S.M."/>
            <person name="Mascher T."/>
            <person name="Medema M.H."/>
            <person name="Devos D.P."/>
            <person name="Kaster A.-K."/>
            <person name="Ovreas L."/>
            <person name="Rohde M."/>
            <person name="Galperin M.Y."/>
            <person name="Jogler C."/>
        </authorList>
    </citation>
    <scope>NUCLEOTIDE SEQUENCE [LARGE SCALE GENOMIC DNA]</scope>
    <source>
        <strain evidence="2 3">OJF2</strain>
    </source>
</reference>
<evidence type="ECO:0000256" key="1">
    <source>
        <dbReference type="SAM" id="SignalP"/>
    </source>
</evidence>
<evidence type="ECO:0000313" key="2">
    <source>
        <dbReference type="EMBL" id="QEH37713.1"/>
    </source>
</evidence>
<feature type="chain" id="PRO_5022819896" evidence="1">
    <location>
        <begin position="21"/>
        <end position="313"/>
    </location>
</feature>
<gene>
    <name evidence="2" type="ORF">OJF2_63040</name>
</gene>
<protein>
    <submittedName>
        <fullName evidence="2">Uncharacterized protein</fullName>
    </submittedName>
</protein>
<name>A0A5B9WB12_9BACT</name>
<organism evidence="2 3">
    <name type="scientific">Aquisphaera giovannonii</name>
    <dbReference type="NCBI Taxonomy" id="406548"/>
    <lineage>
        <taxon>Bacteria</taxon>
        <taxon>Pseudomonadati</taxon>
        <taxon>Planctomycetota</taxon>
        <taxon>Planctomycetia</taxon>
        <taxon>Isosphaerales</taxon>
        <taxon>Isosphaeraceae</taxon>
        <taxon>Aquisphaera</taxon>
    </lineage>
</organism>
<dbReference type="EMBL" id="CP042997">
    <property type="protein sequence ID" value="QEH37713.1"/>
    <property type="molecule type" value="Genomic_DNA"/>
</dbReference>
<keyword evidence="3" id="KW-1185">Reference proteome</keyword>
<dbReference type="KEGG" id="agv:OJF2_63040"/>
<proteinExistence type="predicted"/>
<evidence type="ECO:0000313" key="3">
    <source>
        <dbReference type="Proteomes" id="UP000324233"/>
    </source>
</evidence>
<keyword evidence="1" id="KW-0732">Signal</keyword>